<dbReference type="PATRIC" id="fig|1122146.4.peg.384"/>
<dbReference type="eggNOG" id="COG1917">
    <property type="taxonomic scope" value="Bacteria"/>
</dbReference>
<name>A0A0R2KG88_9LACO</name>
<gene>
    <name evidence="2" type="ORF">IV53_GL000372</name>
</gene>
<keyword evidence="3" id="KW-1185">Reference proteome</keyword>
<dbReference type="Gene3D" id="2.60.120.10">
    <property type="entry name" value="Jelly Rolls"/>
    <property type="match status" value="1"/>
</dbReference>
<dbReference type="Proteomes" id="UP000051500">
    <property type="component" value="Unassembled WGS sequence"/>
</dbReference>
<sequence>MAIIKNIAAEQVFAVKDLVDYVEEATANLTLAKNDQLNLSVFAFDVGEGLSTHQAPGDAFIAILDGEAEIVIADEKYQLKTGESIIMPLGKPHSVLAVTKMKMLLNLVKA</sequence>
<dbReference type="Pfam" id="PF07883">
    <property type="entry name" value="Cupin_2"/>
    <property type="match status" value="1"/>
</dbReference>
<dbReference type="SUPFAM" id="SSF51182">
    <property type="entry name" value="RmlC-like cupins"/>
    <property type="match status" value="1"/>
</dbReference>
<dbReference type="PANTHER" id="PTHR37694:SF1">
    <property type="entry name" value="SLR8022 PROTEIN"/>
    <property type="match status" value="1"/>
</dbReference>
<dbReference type="InterPro" id="IPR011051">
    <property type="entry name" value="RmlC_Cupin_sf"/>
</dbReference>
<dbReference type="AlphaFoldDB" id="A0A0R2KG88"/>
<protein>
    <recommendedName>
        <fullName evidence="1">Cupin type-2 domain-containing protein</fullName>
    </recommendedName>
</protein>
<dbReference type="InterPro" id="IPR013096">
    <property type="entry name" value="Cupin_2"/>
</dbReference>
<evidence type="ECO:0000313" key="2">
    <source>
        <dbReference type="EMBL" id="KRN88408.1"/>
    </source>
</evidence>
<dbReference type="PANTHER" id="PTHR37694">
    <property type="entry name" value="SLR8022 PROTEIN"/>
    <property type="match status" value="1"/>
</dbReference>
<comment type="caution">
    <text evidence="2">The sequence shown here is derived from an EMBL/GenBank/DDBJ whole genome shotgun (WGS) entry which is preliminary data.</text>
</comment>
<dbReference type="OrthoDB" id="9793184at2"/>
<dbReference type="InterPro" id="IPR014710">
    <property type="entry name" value="RmlC-like_jellyroll"/>
</dbReference>
<proteinExistence type="predicted"/>
<dbReference type="CDD" id="cd02230">
    <property type="entry name" value="cupin_HP0902-like"/>
    <property type="match status" value="1"/>
</dbReference>
<evidence type="ECO:0000313" key="3">
    <source>
        <dbReference type="Proteomes" id="UP000051500"/>
    </source>
</evidence>
<dbReference type="EMBL" id="JQBZ01000025">
    <property type="protein sequence ID" value="KRN88408.1"/>
    <property type="molecule type" value="Genomic_DNA"/>
</dbReference>
<dbReference type="STRING" id="1122146.IV53_GL000372"/>
<feature type="domain" description="Cupin type-2" evidence="1">
    <location>
        <begin position="41"/>
        <end position="103"/>
    </location>
</feature>
<reference evidence="2 3" key="1">
    <citation type="journal article" date="2015" name="Genome Announc.">
        <title>Expanding the biotechnology potential of lactobacilli through comparative genomics of 213 strains and associated genera.</title>
        <authorList>
            <person name="Sun Z."/>
            <person name="Harris H.M."/>
            <person name="McCann A."/>
            <person name="Guo C."/>
            <person name="Argimon S."/>
            <person name="Zhang W."/>
            <person name="Yang X."/>
            <person name="Jeffery I.B."/>
            <person name="Cooney J.C."/>
            <person name="Kagawa T.F."/>
            <person name="Liu W."/>
            <person name="Song Y."/>
            <person name="Salvetti E."/>
            <person name="Wrobel A."/>
            <person name="Rasinkangas P."/>
            <person name="Parkhill J."/>
            <person name="Rea M.C."/>
            <person name="O'Sullivan O."/>
            <person name="Ritari J."/>
            <person name="Douillard F.P."/>
            <person name="Paul Ross R."/>
            <person name="Yang R."/>
            <person name="Briner A.E."/>
            <person name="Felis G.E."/>
            <person name="de Vos W.M."/>
            <person name="Barrangou R."/>
            <person name="Klaenhammer T.R."/>
            <person name="Caufield P.W."/>
            <person name="Cui Y."/>
            <person name="Zhang H."/>
            <person name="O'Toole P.W."/>
        </authorList>
    </citation>
    <scope>NUCLEOTIDE SEQUENCE [LARGE SCALE GENOMIC DNA]</scope>
    <source>
        <strain evidence="2 3">DSM 22408</strain>
    </source>
</reference>
<dbReference type="RefSeq" id="WP_027106826.1">
    <property type="nucleotide sequence ID" value="NZ_JQBZ01000025.1"/>
</dbReference>
<evidence type="ECO:0000259" key="1">
    <source>
        <dbReference type="Pfam" id="PF07883"/>
    </source>
</evidence>
<accession>A0A0R2KG88</accession>
<organism evidence="2 3">
    <name type="scientific">Ligilactobacillus ceti DSM 22408</name>
    <dbReference type="NCBI Taxonomy" id="1122146"/>
    <lineage>
        <taxon>Bacteria</taxon>
        <taxon>Bacillati</taxon>
        <taxon>Bacillota</taxon>
        <taxon>Bacilli</taxon>
        <taxon>Lactobacillales</taxon>
        <taxon>Lactobacillaceae</taxon>
        <taxon>Ligilactobacillus</taxon>
    </lineage>
</organism>